<dbReference type="InterPro" id="IPR043504">
    <property type="entry name" value="Peptidase_S1_PA_chymotrypsin"/>
</dbReference>
<evidence type="ECO:0000313" key="1">
    <source>
        <dbReference type="EMBL" id="TDX51287.1"/>
    </source>
</evidence>
<name>A0A4R8GYA7_9FIRM</name>
<organism evidence="1 2">
    <name type="scientific">Orenia marismortui</name>
    <dbReference type="NCBI Taxonomy" id="46469"/>
    <lineage>
        <taxon>Bacteria</taxon>
        <taxon>Bacillati</taxon>
        <taxon>Bacillota</taxon>
        <taxon>Clostridia</taxon>
        <taxon>Halanaerobiales</taxon>
        <taxon>Halobacteroidaceae</taxon>
        <taxon>Orenia</taxon>
    </lineage>
</organism>
<sequence>MGDIREIINKYLDNILSLDNVVGVGQGYKEVGGKRTDEECVVVLVESKVGITDLDEQHLIPQTIDDKKTDVIEVGKVELLSNNDKVRVTKLRPAQPGISIGHYKITAGTFGAVVKDKKTGEPLILSNNHVLANITNGNDGRSKKGDPILQPGSYDSGNEEEDTIAHLERFIPIYNNQPPTCPLMFGLNRLLKGFSKVIGAPYEVKPSAVENKVDCAVAKPKRPNLIDTEILGIGEVQGISEPELRMLVRKSGRTSGVTSARIKAVNATIKVQLSESESAVFTDQIITDPFSKPGDSGSLVLNEKNEAVGLLFAGSEKSTICNKIKNVLEALKITF</sequence>
<dbReference type="AlphaFoldDB" id="A0A4R8GYA7"/>
<dbReference type="STRING" id="926561.GCA_000379025_01106"/>
<proteinExistence type="predicted"/>
<gene>
    <name evidence="1" type="ORF">C7959_11435</name>
</gene>
<evidence type="ECO:0000313" key="2">
    <source>
        <dbReference type="Proteomes" id="UP000295832"/>
    </source>
</evidence>
<evidence type="ECO:0008006" key="3">
    <source>
        <dbReference type="Google" id="ProtNLM"/>
    </source>
</evidence>
<comment type="caution">
    <text evidence="1">The sequence shown here is derived from an EMBL/GenBank/DDBJ whole genome shotgun (WGS) entry which is preliminary data.</text>
</comment>
<dbReference type="EMBL" id="SOEG01000014">
    <property type="protein sequence ID" value="TDX51287.1"/>
    <property type="molecule type" value="Genomic_DNA"/>
</dbReference>
<protein>
    <recommendedName>
        <fullName evidence="3">Trypsin-like peptidase</fullName>
    </recommendedName>
</protein>
<dbReference type="InterPro" id="IPR009003">
    <property type="entry name" value="Peptidase_S1_PA"/>
</dbReference>
<dbReference type="SUPFAM" id="SSF50494">
    <property type="entry name" value="Trypsin-like serine proteases"/>
    <property type="match status" value="1"/>
</dbReference>
<dbReference type="RefSeq" id="WP_134116857.1">
    <property type="nucleotide sequence ID" value="NZ_SOEG01000014.1"/>
</dbReference>
<accession>A0A4R8GYA7</accession>
<dbReference type="Gene3D" id="2.40.10.10">
    <property type="entry name" value="Trypsin-like serine proteases"/>
    <property type="match status" value="1"/>
</dbReference>
<dbReference type="Proteomes" id="UP000295832">
    <property type="component" value="Unassembled WGS sequence"/>
</dbReference>
<reference evidence="1 2" key="1">
    <citation type="submission" date="2019-03" db="EMBL/GenBank/DDBJ databases">
        <title>Subsurface microbial communities from deep shales in Ohio and West Virginia, USA.</title>
        <authorList>
            <person name="Wrighton K."/>
        </authorList>
    </citation>
    <scope>NUCLEOTIDE SEQUENCE [LARGE SCALE GENOMIC DNA]</scope>
    <source>
        <strain evidence="1 2">MSL 6dP</strain>
    </source>
</reference>
<keyword evidence="2" id="KW-1185">Reference proteome</keyword>